<protein>
    <submittedName>
        <fullName evidence="10">Major facilitator superfamily protein</fullName>
    </submittedName>
</protein>
<evidence type="ECO:0000259" key="9">
    <source>
        <dbReference type="PROSITE" id="PS50850"/>
    </source>
</evidence>
<feature type="transmembrane region" description="Helical" evidence="8">
    <location>
        <begin position="367"/>
        <end position="387"/>
    </location>
</feature>
<keyword evidence="5 8" id="KW-0472">Membrane</keyword>
<dbReference type="PROSITE" id="PS50850">
    <property type="entry name" value="MFS"/>
    <property type="match status" value="1"/>
</dbReference>
<proteinExistence type="predicted"/>
<evidence type="ECO:0000313" key="11">
    <source>
        <dbReference type="Proteomes" id="UP000011740"/>
    </source>
</evidence>
<dbReference type="PATRIC" id="fig|1223523.3.peg.6379"/>
<keyword evidence="4 8" id="KW-1133">Transmembrane helix</keyword>
<feature type="transmembrane region" description="Helical" evidence="8">
    <location>
        <begin position="167"/>
        <end position="188"/>
    </location>
</feature>
<keyword evidence="3 8" id="KW-0812">Transmembrane</keyword>
<evidence type="ECO:0000256" key="6">
    <source>
        <dbReference type="ARBA" id="ARBA00023251"/>
    </source>
</evidence>
<keyword evidence="6" id="KW-0046">Antibiotic resistance</keyword>
<feature type="transmembrane region" description="Helical" evidence="8">
    <location>
        <begin position="139"/>
        <end position="161"/>
    </location>
</feature>
<dbReference type="AlphaFoldDB" id="M3AS88"/>
<accession>M3AS88</accession>
<dbReference type="PANTHER" id="PTHR42718">
    <property type="entry name" value="MAJOR FACILITATOR SUPERFAMILY MULTIDRUG TRANSPORTER MFSC"/>
    <property type="match status" value="1"/>
</dbReference>
<feature type="transmembrane region" description="Helical" evidence="8">
    <location>
        <begin position="107"/>
        <end position="127"/>
    </location>
</feature>
<feature type="domain" description="Major facilitator superfamily (MFS) profile" evidence="9">
    <location>
        <begin position="15"/>
        <end position="468"/>
    </location>
</feature>
<feature type="transmembrane region" description="Helical" evidence="8">
    <location>
        <begin position="49"/>
        <end position="70"/>
    </location>
</feature>
<evidence type="ECO:0000256" key="5">
    <source>
        <dbReference type="ARBA" id="ARBA00023136"/>
    </source>
</evidence>
<dbReference type="InterPro" id="IPR036259">
    <property type="entry name" value="MFS_trans_sf"/>
</dbReference>
<comment type="caution">
    <text evidence="10">The sequence shown here is derived from an EMBL/GenBank/DDBJ whole genome shotgun (WGS) entry which is preliminary data.</text>
</comment>
<dbReference type="RefSeq" id="WP_004955797.1">
    <property type="nucleotide sequence ID" value="NZ_AORZ01000214.1"/>
</dbReference>
<feature type="region of interest" description="Disordered" evidence="7">
    <location>
        <begin position="466"/>
        <end position="492"/>
    </location>
</feature>
<dbReference type="InterPro" id="IPR020846">
    <property type="entry name" value="MFS_dom"/>
</dbReference>
<comment type="subcellular location">
    <subcellularLocation>
        <location evidence="1">Cell membrane</location>
        <topology evidence="1">Multi-pass membrane protein</topology>
    </subcellularLocation>
</comment>
<feature type="transmembrane region" description="Helical" evidence="8">
    <location>
        <begin position="343"/>
        <end position="361"/>
    </location>
</feature>
<reference evidence="10 11" key="1">
    <citation type="journal article" date="2013" name="Genome Announc.">
        <title>Whole-Genome Shotgun Assembly and Analysis of the Genome of Streptomyces mobaraensis DSM 40847, a Strain for Industrial Production of Microbial Transglutaminase.</title>
        <authorList>
            <person name="Yang H."/>
            <person name="He T."/>
            <person name="Wu W."/>
            <person name="Zhu W."/>
            <person name="Lu B."/>
            <person name="Sun W."/>
        </authorList>
    </citation>
    <scope>NUCLEOTIDE SEQUENCE [LARGE SCALE GENOMIC DNA]</scope>
    <source>
        <strain evidence="10 11">DSM 40847</strain>
    </source>
</reference>
<feature type="transmembrane region" description="Helical" evidence="8">
    <location>
        <begin position="439"/>
        <end position="461"/>
    </location>
</feature>
<dbReference type="GO" id="GO:0022857">
    <property type="term" value="F:transmembrane transporter activity"/>
    <property type="evidence" value="ECO:0007669"/>
    <property type="project" value="InterPro"/>
</dbReference>
<gene>
    <name evidence="10" type="ORF">H340_31508</name>
</gene>
<evidence type="ECO:0000313" key="10">
    <source>
        <dbReference type="EMBL" id="EME96432.1"/>
    </source>
</evidence>
<dbReference type="SUPFAM" id="SSF103473">
    <property type="entry name" value="MFS general substrate transporter"/>
    <property type="match status" value="2"/>
</dbReference>
<evidence type="ECO:0000256" key="2">
    <source>
        <dbReference type="ARBA" id="ARBA00022448"/>
    </source>
</evidence>
<dbReference type="PANTHER" id="PTHR42718:SF9">
    <property type="entry name" value="MAJOR FACILITATOR SUPERFAMILY MULTIDRUG TRANSPORTER MFSC"/>
    <property type="match status" value="1"/>
</dbReference>
<feature type="transmembrane region" description="Helical" evidence="8">
    <location>
        <begin position="12"/>
        <end position="29"/>
    </location>
</feature>
<dbReference type="GO" id="GO:0046677">
    <property type="term" value="P:response to antibiotic"/>
    <property type="evidence" value="ECO:0007669"/>
    <property type="project" value="UniProtKB-KW"/>
</dbReference>
<evidence type="ECO:0000256" key="7">
    <source>
        <dbReference type="SAM" id="MobiDB-lite"/>
    </source>
</evidence>
<sequence length="492" mass="48913">MATSPSRGGPAGNAALAALVLAVLSYSLVQTMLVPTVGVLQRDLRTSPAAASWAVLSSTLLTSAVLTPLISRLGDRHGKRRVLVATLTVHLAGTLGAAFAWDVASLIVLRAVQGVSLALLPLALGLIRDVMPPHRVAGALGLTSGLVAGAAGAGLLVGGLLVDHASWRWLFAAGALLVAAALAAVLRWVPEGPTAPSGSLDVPGAALLGGALVAVLLGLTQGPAWGWASPAVLGLFAGCAVLSALFLAWERRVPHPLVDPALLLGPAIRTVHLGAFLLGAVQFVFYVLIPKLAEAPSGPGVPGGYGFGASVTVAGLILVPGTLCGLPASALAGRVEGRFGARAPLALGLAVSAAGGALLALEHHAVRHLVLGYAVIGTGFGFAMAALPRMVHQVSGPDTGATANGVNTVARTVGGAVGSQLAAAILASRTVPHTAVPAAHGYTVSFWTAAGVAAAGALLLLTGRRPGGSGFPTPTAPGRTRRADGARARSEP</sequence>
<dbReference type="Pfam" id="PF07690">
    <property type="entry name" value="MFS_1"/>
    <property type="match status" value="2"/>
</dbReference>
<dbReference type="InterPro" id="IPR011701">
    <property type="entry name" value="MFS"/>
</dbReference>
<dbReference type="Proteomes" id="UP000011740">
    <property type="component" value="Unassembled WGS sequence"/>
</dbReference>
<feature type="transmembrane region" description="Helical" evidence="8">
    <location>
        <begin position="309"/>
        <end position="331"/>
    </location>
</feature>
<feature type="compositionally biased region" description="Basic and acidic residues" evidence="7">
    <location>
        <begin position="481"/>
        <end position="492"/>
    </location>
</feature>
<dbReference type="Gene3D" id="1.20.1250.20">
    <property type="entry name" value="MFS general substrate transporter like domains"/>
    <property type="match status" value="1"/>
</dbReference>
<name>M3AS88_STRM1</name>
<dbReference type="EMBL" id="AORZ01000214">
    <property type="protein sequence ID" value="EME96432.1"/>
    <property type="molecule type" value="Genomic_DNA"/>
</dbReference>
<dbReference type="STRING" id="1223523.H340_31508"/>
<dbReference type="Gene3D" id="1.20.1720.10">
    <property type="entry name" value="Multidrug resistance protein D"/>
    <property type="match status" value="1"/>
</dbReference>
<dbReference type="GO" id="GO:0005886">
    <property type="term" value="C:plasma membrane"/>
    <property type="evidence" value="ECO:0007669"/>
    <property type="project" value="UniProtKB-SubCell"/>
</dbReference>
<evidence type="ECO:0000256" key="1">
    <source>
        <dbReference type="ARBA" id="ARBA00004651"/>
    </source>
</evidence>
<dbReference type="eggNOG" id="COG2814">
    <property type="taxonomic scope" value="Bacteria"/>
</dbReference>
<feature type="transmembrane region" description="Helical" evidence="8">
    <location>
        <begin position="225"/>
        <end position="249"/>
    </location>
</feature>
<keyword evidence="2" id="KW-0813">Transport</keyword>
<evidence type="ECO:0000256" key="3">
    <source>
        <dbReference type="ARBA" id="ARBA00022692"/>
    </source>
</evidence>
<feature type="transmembrane region" description="Helical" evidence="8">
    <location>
        <begin position="200"/>
        <end position="219"/>
    </location>
</feature>
<organism evidence="10 11">
    <name type="scientific">Streptomyces mobaraensis (strain ATCC 29032 / DSM 40847 / JCM 4168 / NBRC 13819 / NCIMB 11159 / IPCR 16-22)</name>
    <dbReference type="NCBI Taxonomy" id="1223523"/>
    <lineage>
        <taxon>Bacteria</taxon>
        <taxon>Bacillati</taxon>
        <taxon>Actinomycetota</taxon>
        <taxon>Actinomycetes</taxon>
        <taxon>Kitasatosporales</taxon>
        <taxon>Streptomycetaceae</taxon>
        <taxon>Streptomyces</taxon>
    </lineage>
</organism>
<evidence type="ECO:0000256" key="4">
    <source>
        <dbReference type="ARBA" id="ARBA00022989"/>
    </source>
</evidence>
<evidence type="ECO:0000256" key="8">
    <source>
        <dbReference type="SAM" id="Phobius"/>
    </source>
</evidence>
<feature type="transmembrane region" description="Helical" evidence="8">
    <location>
        <begin position="270"/>
        <end position="289"/>
    </location>
</feature>